<reference evidence="2" key="2">
    <citation type="journal article" date="2021" name="Microbiome">
        <title>Successional dynamics and alternative stable states in a saline activated sludge microbial community over 9 years.</title>
        <authorList>
            <person name="Wang Y."/>
            <person name="Ye J."/>
            <person name="Ju F."/>
            <person name="Liu L."/>
            <person name="Boyd J.A."/>
            <person name="Deng Y."/>
            <person name="Parks D.H."/>
            <person name="Jiang X."/>
            <person name="Yin X."/>
            <person name="Woodcroft B.J."/>
            <person name="Tyson G.W."/>
            <person name="Hugenholtz P."/>
            <person name="Polz M.F."/>
            <person name="Zhang T."/>
        </authorList>
    </citation>
    <scope>NUCLEOTIDE SEQUENCE</scope>
    <source>
        <strain evidence="2">HKST-UBA01</strain>
    </source>
</reference>
<evidence type="ECO:0000259" key="1">
    <source>
        <dbReference type="SMART" id="SM00481"/>
    </source>
</evidence>
<dbReference type="NCBIfam" id="NF038032">
    <property type="entry name" value="CehA_McbA_metalo"/>
    <property type="match status" value="1"/>
</dbReference>
<organism evidence="2 3">
    <name type="scientific">Eiseniibacteriota bacterium</name>
    <dbReference type="NCBI Taxonomy" id="2212470"/>
    <lineage>
        <taxon>Bacteria</taxon>
        <taxon>Candidatus Eiseniibacteriota</taxon>
    </lineage>
</organism>
<dbReference type="SMART" id="SM00481">
    <property type="entry name" value="POLIIIAc"/>
    <property type="match status" value="1"/>
</dbReference>
<dbReference type="Gene3D" id="3.20.20.140">
    <property type="entry name" value="Metal-dependent hydrolases"/>
    <property type="match status" value="1"/>
</dbReference>
<feature type="domain" description="Polymerase/histidinol phosphatase N-terminal" evidence="1">
    <location>
        <begin position="37"/>
        <end position="95"/>
    </location>
</feature>
<dbReference type="Gene3D" id="2.60.40.4070">
    <property type="match status" value="1"/>
</dbReference>
<name>A0A956M1G1_UNCEI</name>
<comment type="caution">
    <text evidence="2">The sequence shown here is derived from an EMBL/GenBank/DDBJ whole genome shotgun (WGS) entry which is preliminary data.</text>
</comment>
<sequence length="470" mass="51364">MRFAERSPIRELSLGATLVALLAGAALAGPPYTVFWGNFHSHSTLSDGAGPPSDAFIYARDTAGIDVLALSDHTHMLSATEWNTLGTVAQAYTNDGTFVALRAQEFGILSDFGHVGIQDCDIKNPNATTNLPATYQFIIDQNACGIFNHPNPAYGTWFDNLAYYPEYESAMVGMEVANGLYSGDYEDIWIEAMNNGWKLGPMANQDNHTPDWGDRPNPNDGNRIYLTGVLAEDLTPRSILDALHARRFFASEQRPKGDLLAVDFMADGAQMGSEIVHAGSSVAFDATVTSLDGITLCNRIDFYKDGVIVESHVQIGTTISHTFVDTGLSAGEQHYYFVRGRQTDGDLVWSSPIWVTIEAGSADVPDDGALPATAQLLPNSPNPFTPQTDIRFILPQSPNGAEHRVRLTIHDPSGRLIRDLGERKLGAGEHRWTWDGRDDDGVRVASGVYLYRLHGEDLPSTSGRMIFLSR</sequence>
<evidence type="ECO:0000313" key="3">
    <source>
        <dbReference type="Proteomes" id="UP000697710"/>
    </source>
</evidence>
<dbReference type="EMBL" id="JAGQHR010000616">
    <property type="protein sequence ID" value="MCA9729233.1"/>
    <property type="molecule type" value="Genomic_DNA"/>
</dbReference>
<gene>
    <name evidence="2" type="ORF">KC729_16215</name>
</gene>
<dbReference type="InterPro" id="IPR025965">
    <property type="entry name" value="FlgD/Vpr_Ig-like"/>
</dbReference>
<dbReference type="InterPro" id="IPR016195">
    <property type="entry name" value="Pol/histidinol_Pase-like"/>
</dbReference>
<dbReference type="Pfam" id="PF13860">
    <property type="entry name" value="FlgD_ig"/>
    <property type="match status" value="1"/>
</dbReference>
<dbReference type="AlphaFoldDB" id="A0A956M1G1"/>
<proteinExistence type="predicted"/>
<accession>A0A956M1G1</accession>
<dbReference type="Proteomes" id="UP000697710">
    <property type="component" value="Unassembled WGS sequence"/>
</dbReference>
<reference evidence="2" key="1">
    <citation type="submission" date="2020-04" db="EMBL/GenBank/DDBJ databases">
        <authorList>
            <person name="Zhang T."/>
        </authorList>
    </citation>
    <scope>NUCLEOTIDE SEQUENCE</scope>
    <source>
        <strain evidence="2">HKST-UBA01</strain>
    </source>
</reference>
<dbReference type="InterPro" id="IPR003141">
    <property type="entry name" value="Pol/His_phosphatase_N"/>
</dbReference>
<protein>
    <submittedName>
        <fullName evidence="2">CehA/McbA family metallohydrolase</fullName>
    </submittedName>
</protein>
<dbReference type="SUPFAM" id="SSF89550">
    <property type="entry name" value="PHP domain-like"/>
    <property type="match status" value="1"/>
</dbReference>
<evidence type="ECO:0000313" key="2">
    <source>
        <dbReference type="EMBL" id="MCA9729233.1"/>
    </source>
</evidence>